<evidence type="ECO:0000259" key="9">
    <source>
        <dbReference type="Pfam" id="PF02784"/>
    </source>
</evidence>
<evidence type="ECO:0000256" key="6">
    <source>
        <dbReference type="ARBA" id="ARBA00034138"/>
    </source>
</evidence>
<comment type="cofactor">
    <cofactor evidence="1 8">
        <name>pyridoxal 5'-phosphate</name>
        <dbReference type="ChEBI" id="CHEBI:597326"/>
    </cofactor>
</comment>
<dbReference type="InterPro" id="IPR022653">
    <property type="entry name" value="De-COase2_pyr-phos_BS"/>
</dbReference>
<comment type="similarity">
    <text evidence="2">Belongs to the Orn/Lys/Arg decarboxylase class-II family.</text>
</comment>
<dbReference type="PANTHER" id="PTHR11482">
    <property type="entry name" value="ARGININE/DIAMINOPIMELATE/ORNITHINE DECARBOXYLASE"/>
    <property type="match status" value="1"/>
</dbReference>
<dbReference type="Gene3D" id="2.40.37.10">
    <property type="entry name" value="Lyase, Ornithine Decarboxylase, Chain A, domain 1"/>
    <property type="match status" value="1"/>
</dbReference>
<dbReference type="FunFam" id="3.20.20.10:FF:000008">
    <property type="entry name" value="Ornithine decarboxylase"/>
    <property type="match status" value="1"/>
</dbReference>
<feature type="modified residue" description="N6-(pyridoxal phosphate)lysine" evidence="8">
    <location>
        <position position="54"/>
    </location>
</feature>
<evidence type="ECO:0000256" key="4">
    <source>
        <dbReference type="ARBA" id="ARBA00023239"/>
    </source>
</evidence>
<dbReference type="PROSITE" id="PS00878">
    <property type="entry name" value="ODR_DC_2_1"/>
    <property type="match status" value="1"/>
</dbReference>
<accession>A0A7C4GGX1</accession>
<sequence>MATRVYLRRLSQSLPRLARRHGTPLFVISKTLLLEQVARFRRLLPRVQPFYAIKANPHPSILKLLADAGVNFDVASVPEIEWALAAGATPDRLIFANTTKRIDAIRAARARRVGLMTFDSEYELDKIARHAPGSTVLVRIKVPNVGSLVELSLKFGAEPADAVPLLIKAKKLGLEPRGVSFHVGSQCTHGSNYLEAFELTKIIVSDARLKQLPLDIIDIGGGFPIRHFDSDEDWFAQMAPALNLEIDRLFDSSFTLIAEPGRALVGPACFLVMSVIGKSLRGNKHWYYLDDGVYGCLSGIIFDHCKYDYRTFRKGPTRLTTPAGPTCDSLDIISTSEELPELAIGDLVYAPNIGAYSLASATSFNGIPPAKAVLVP</sequence>
<evidence type="ECO:0000256" key="2">
    <source>
        <dbReference type="ARBA" id="ARBA00008872"/>
    </source>
</evidence>
<dbReference type="PRINTS" id="PR01179">
    <property type="entry name" value="ODADCRBXLASE"/>
</dbReference>
<evidence type="ECO:0000256" key="1">
    <source>
        <dbReference type="ARBA" id="ARBA00001933"/>
    </source>
</evidence>
<dbReference type="SUPFAM" id="SSF50621">
    <property type="entry name" value="Alanine racemase C-terminal domain-like"/>
    <property type="match status" value="1"/>
</dbReference>
<dbReference type="GO" id="GO:0005737">
    <property type="term" value="C:cytoplasm"/>
    <property type="evidence" value="ECO:0007669"/>
    <property type="project" value="TreeGrafter"/>
</dbReference>
<dbReference type="InterPro" id="IPR009006">
    <property type="entry name" value="Ala_racemase/Decarboxylase_C"/>
</dbReference>
<protein>
    <recommendedName>
        <fullName evidence="6">ornithine decarboxylase</fullName>
        <ecNumber evidence="6">4.1.1.17</ecNumber>
    </recommendedName>
</protein>
<keyword evidence="4" id="KW-0456">Lyase</keyword>
<dbReference type="CDD" id="cd00622">
    <property type="entry name" value="PLPDE_III_ODC"/>
    <property type="match status" value="1"/>
</dbReference>
<dbReference type="InterPro" id="IPR029066">
    <property type="entry name" value="PLP-binding_barrel"/>
</dbReference>
<reference evidence="10" key="1">
    <citation type="journal article" date="2020" name="mSystems">
        <title>Genome- and Community-Level Interaction Insights into Carbon Utilization and Element Cycling Functions of Hydrothermarchaeota in Hydrothermal Sediment.</title>
        <authorList>
            <person name="Zhou Z."/>
            <person name="Liu Y."/>
            <person name="Xu W."/>
            <person name="Pan J."/>
            <person name="Luo Z.H."/>
            <person name="Li M."/>
        </authorList>
    </citation>
    <scope>NUCLEOTIDE SEQUENCE [LARGE SCALE GENOMIC DNA]</scope>
    <source>
        <strain evidence="10">SpSt-488</strain>
    </source>
</reference>
<comment type="pathway">
    <text evidence="5">Amine and polyamine biosynthesis; putrescine biosynthesis via L-ornithine pathway; putrescine from L-ornithine: step 1/1.</text>
</comment>
<evidence type="ECO:0000256" key="3">
    <source>
        <dbReference type="ARBA" id="ARBA00022898"/>
    </source>
</evidence>
<evidence type="ECO:0000313" key="10">
    <source>
        <dbReference type="EMBL" id="HGK28500.1"/>
    </source>
</evidence>
<dbReference type="AlphaFoldDB" id="A0A7C4GGX1"/>
<dbReference type="SUPFAM" id="SSF51419">
    <property type="entry name" value="PLP-binding barrel"/>
    <property type="match status" value="1"/>
</dbReference>
<dbReference type="InterPro" id="IPR000183">
    <property type="entry name" value="Orn/DAP/Arg_de-COase"/>
</dbReference>
<proteinExistence type="inferred from homology"/>
<dbReference type="PANTHER" id="PTHR11482:SF6">
    <property type="entry name" value="ORNITHINE DECARBOXYLASE 1-RELATED"/>
    <property type="match status" value="1"/>
</dbReference>
<evidence type="ECO:0000256" key="5">
    <source>
        <dbReference type="ARBA" id="ARBA00034115"/>
    </source>
</evidence>
<dbReference type="EC" id="4.1.1.17" evidence="6"/>
<comment type="caution">
    <text evidence="10">The sequence shown here is derived from an EMBL/GenBank/DDBJ whole genome shotgun (WGS) entry which is preliminary data.</text>
</comment>
<evidence type="ECO:0000256" key="7">
    <source>
        <dbReference type="ARBA" id="ARBA00049127"/>
    </source>
</evidence>
<dbReference type="InterPro" id="IPR002433">
    <property type="entry name" value="Orn_de-COase"/>
</dbReference>
<dbReference type="InterPro" id="IPR022644">
    <property type="entry name" value="De-COase2_N"/>
</dbReference>
<keyword evidence="3 8" id="KW-0663">Pyridoxal phosphate</keyword>
<dbReference type="Pfam" id="PF02784">
    <property type="entry name" value="Orn_Arg_deC_N"/>
    <property type="match status" value="1"/>
</dbReference>
<dbReference type="PRINTS" id="PR01182">
    <property type="entry name" value="ORNDCRBXLASE"/>
</dbReference>
<feature type="domain" description="Orn/DAP/Arg decarboxylase 2 N-terminal" evidence="9">
    <location>
        <begin position="34"/>
        <end position="265"/>
    </location>
</feature>
<evidence type="ECO:0000256" key="8">
    <source>
        <dbReference type="PIRSR" id="PIRSR600183-50"/>
    </source>
</evidence>
<dbReference type="EMBL" id="DSUT01000126">
    <property type="protein sequence ID" value="HGK28500.1"/>
    <property type="molecule type" value="Genomic_DNA"/>
</dbReference>
<dbReference type="Gene3D" id="3.20.20.10">
    <property type="entry name" value="Alanine racemase"/>
    <property type="match status" value="1"/>
</dbReference>
<comment type="catalytic activity">
    <reaction evidence="7">
        <text>L-ornithine + H(+) = putrescine + CO2</text>
        <dbReference type="Rhea" id="RHEA:22964"/>
        <dbReference type="ChEBI" id="CHEBI:15378"/>
        <dbReference type="ChEBI" id="CHEBI:16526"/>
        <dbReference type="ChEBI" id="CHEBI:46911"/>
        <dbReference type="ChEBI" id="CHEBI:326268"/>
        <dbReference type="EC" id="4.1.1.17"/>
    </reaction>
</comment>
<organism evidence="10">
    <name type="scientific">candidate division WOR-3 bacterium</name>
    <dbReference type="NCBI Taxonomy" id="2052148"/>
    <lineage>
        <taxon>Bacteria</taxon>
        <taxon>Bacteria division WOR-3</taxon>
    </lineage>
</organism>
<dbReference type="GO" id="GO:0033387">
    <property type="term" value="P:putrescine biosynthetic process from arginine, via ornithine"/>
    <property type="evidence" value="ECO:0007669"/>
    <property type="project" value="TreeGrafter"/>
</dbReference>
<dbReference type="GO" id="GO:0004586">
    <property type="term" value="F:ornithine decarboxylase activity"/>
    <property type="evidence" value="ECO:0007669"/>
    <property type="project" value="UniProtKB-EC"/>
</dbReference>
<name>A0A7C4GGX1_UNCW3</name>
<feature type="active site" description="Proton donor" evidence="8">
    <location>
        <position position="327"/>
    </location>
</feature>
<gene>
    <name evidence="10" type="ORF">ENS41_06045</name>
</gene>